<dbReference type="GO" id="GO:0016887">
    <property type="term" value="F:ATP hydrolysis activity"/>
    <property type="evidence" value="ECO:0007669"/>
    <property type="project" value="InterPro"/>
</dbReference>
<dbReference type="GO" id="GO:0005524">
    <property type="term" value="F:ATP binding"/>
    <property type="evidence" value="ECO:0007669"/>
    <property type="project" value="InterPro"/>
</dbReference>
<feature type="region of interest" description="Disordered" evidence="1">
    <location>
        <begin position="199"/>
        <end position="218"/>
    </location>
</feature>
<dbReference type="OrthoDB" id="10042665at2759"/>
<feature type="domain" description="DUF7025" evidence="3">
    <location>
        <begin position="47"/>
        <end position="143"/>
    </location>
</feature>
<name>A0A9W9RZ97_9EURO</name>
<dbReference type="SUPFAM" id="SSF52540">
    <property type="entry name" value="P-loop containing nucleoside triphosphate hydrolases"/>
    <property type="match status" value="1"/>
</dbReference>
<evidence type="ECO:0000259" key="2">
    <source>
        <dbReference type="Pfam" id="PF00004"/>
    </source>
</evidence>
<dbReference type="RefSeq" id="XP_056553777.1">
    <property type="nucleotide sequence ID" value="XM_056701714.1"/>
</dbReference>
<accession>A0A9W9RZ97</accession>
<dbReference type="Proteomes" id="UP001147782">
    <property type="component" value="Unassembled WGS sequence"/>
</dbReference>
<dbReference type="PANTHER" id="PTHR46411">
    <property type="entry name" value="FAMILY ATPASE, PUTATIVE-RELATED"/>
    <property type="match status" value="1"/>
</dbReference>
<dbReference type="EMBL" id="JAPZBS010000007">
    <property type="protein sequence ID" value="KAJ5369035.1"/>
    <property type="molecule type" value="Genomic_DNA"/>
</dbReference>
<evidence type="ECO:0008006" key="6">
    <source>
        <dbReference type="Google" id="ProtNLM"/>
    </source>
</evidence>
<evidence type="ECO:0000313" key="5">
    <source>
        <dbReference type="Proteomes" id="UP001147782"/>
    </source>
</evidence>
<keyword evidence="5" id="KW-1185">Reference proteome</keyword>
<dbReference type="Pfam" id="PF00004">
    <property type="entry name" value="AAA"/>
    <property type="match status" value="1"/>
</dbReference>
<feature type="compositionally biased region" description="Basic and acidic residues" evidence="1">
    <location>
        <begin position="199"/>
        <end position="217"/>
    </location>
</feature>
<dbReference type="PANTHER" id="PTHR46411:SF2">
    <property type="entry name" value="AAA+ ATPASE DOMAIN-CONTAINING PROTEIN"/>
    <property type="match status" value="1"/>
</dbReference>
<sequence length="386" mass="44336">MLSHLLYHYRRRLRENHTASITSEQRILLDSLLDYMKWSNGRDYEEADELFSQGLITERHLAKLCGPNEIMVTTVDGQLRAYLVDKISIEKQFSVHLELWSWEFEGAFYKEETTTRLIWPESASTEKPIAICDLSMFPLRFAPPEVEKRLRARGERFWQCRKACFIAYNPPHAALEMRTATPRYMVDVKTYHRMHENAESSFQKDDLGPEATSKDDPPSGSFLMLLPHKIYGFGFTDKKWRSLLVQHIRNIDWNEGAFDKIVMQNHKKELIKALVTVHATSTKSTDIIEGKGNALIILLHGGPGTGKTLTAESVAELTRKPLYRVTCGDIGTNADEVEKYLESVLLIGTIWGCVVLLDEADVFLEERRETDLQRNALVSVFLRVLE</sequence>
<dbReference type="InterPro" id="IPR003959">
    <property type="entry name" value="ATPase_AAA_core"/>
</dbReference>
<dbReference type="Pfam" id="PF22942">
    <property type="entry name" value="DUF7025"/>
    <property type="match status" value="1"/>
</dbReference>
<reference evidence="4" key="1">
    <citation type="submission" date="2022-11" db="EMBL/GenBank/DDBJ databases">
        <authorList>
            <person name="Petersen C."/>
        </authorList>
    </citation>
    <scope>NUCLEOTIDE SEQUENCE</scope>
    <source>
        <strain evidence="4">IBT 29864</strain>
    </source>
</reference>
<evidence type="ECO:0000256" key="1">
    <source>
        <dbReference type="SAM" id="MobiDB-lite"/>
    </source>
</evidence>
<evidence type="ECO:0000259" key="3">
    <source>
        <dbReference type="Pfam" id="PF22942"/>
    </source>
</evidence>
<evidence type="ECO:0000313" key="4">
    <source>
        <dbReference type="EMBL" id="KAJ5369035.1"/>
    </source>
</evidence>
<dbReference type="InterPro" id="IPR054289">
    <property type="entry name" value="DUF7025"/>
</dbReference>
<dbReference type="Gene3D" id="3.40.50.300">
    <property type="entry name" value="P-loop containing nucleotide triphosphate hydrolases"/>
    <property type="match status" value="1"/>
</dbReference>
<dbReference type="GeneID" id="81440893"/>
<reference evidence="4" key="2">
    <citation type="journal article" date="2023" name="IMA Fungus">
        <title>Comparative genomic study of the Penicillium genus elucidates a diverse pangenome and 15 lateral gene transfer events.</title>
        <authorList>
            <person name="Petersen C."/>
            <person name="Sorensen T."/>
            <person name="Nielsen M.R."/>
            <person name="Sondergaard T.E."/>
            <person name="Sorensen J.L."/>
            <person name="Fitzpatrick D.A."/>
            <person name="Frisvad J.C."/>
            <person name="Nielsen K.L."/>
        </authorList>
    </citation>
    <scope>NUCLEOTIDE SEQUENCE</scope>
    <source>
        <strain evidence="4">IBT 29864</strain>
    </source>
</reference>
<dbReference type="AlphaFoldDB" id="A0A9W9RZ97"/>
<proteinExistence type="predicted"/>
<organism evidence="4 5">
    <name type="scientific">Penicillium cataractarum</name>
    <dbReference type="NCBI Taxonomy" id="2100454"/>
    <lineage>
        <taxon>Eukaryota</taxon>
        <taxon>Fungi</taxon>
        <taxon>Dikarya</taxon>
        <taxon>Ascomycota</taxon>
        <taxon>Pezizomycotina</taxon>
        <taxon>Eurotiomycetes</taxon>
        <taxon>Eurotiomycetidae</taxon>
        <taxon>Eurotiales</taxon>
        <taxon>Aspergillaceae</taxon>
        <taxon>Penicillium</taxon>
    </lineage>
</organism>
<feature type="domain" description="ATPase AAA-type core" evidence="2">
    <location>
        <begin position="297"/>
        <end position="385"/>
    </location>
</feature>
<comment type="caution">
    <text evidence="4">The sequence shown here is derived from an EMBL/GenBank/DDBJ whole genome shotgun (WGS) entry which is preliminary data.</text>
</comment>
<protein>
    <recommendedName>
        <fullName evidence="6">AAA+ ATPase domain-containing protein</fullName>
    </recommendedName>
</protein>
<dbReference type="InterPro" id="IPR027417">
    <property type="entry name" value="P-loop_NTPase"/>
</dbReference>
<gene>
    <name evidence="4" type="ORF">N7496_008795</name>
</gene>